<dbReference type="Pfam" id="PF13855">
    <property type="entry name" value="LRR_8"/>
    <property type="match status" value="3"/>
</dbReference>
<dbReference type="PROSITE" id="PS01187">
    <property type="entry name" value="EGF_CA"/>
    <property type="match status" value="1"/>
</dbReference>
<dbReference type="STRING" id="45351.A7RNB0"/>
<keyword evidence="2 7" id="KW-0245">EGF-like domain</keyword>
<dbReference type="SMART" id="SM00181">
    <property type="entry name" value="EGF"/>
    <property type="match status" value="3"/>
</dbReference>
<dbReference type="InterPro" id="IPR050333">
    <property type="entry name" value="SLRP"/>
</dbReference>
<proteinExistence type="inferred from homology"/>
<keyword evidence="9" id="KW-1133">Transmembrane helix</keyword>
<dbReference type="Gene3D" id="3.80.10.10">
    <property type="entry name" value="Ribonuclease Inhibitor"/>
    <property type="match status" value="2"/>
</dbReference>
<dbReference type="AlphaFoldDB" id="A7RNB0"/>
<dbReference type="PROSITE" id="PS00010">
    <property type="entry name" value="ASX_HYDROXYL"/>
    <property type="match status" value="1"/>
</dbReference>
<feature type="transmembrane region" description="Helical" evidence="9">
    <location>
        <begin position="508"/>
        <end position="533"/>
    </location>
</feature>
<dbReference type="Gene3D" id="2.10.25.10">
    <property type="entry name" value="Laminin"/>
    <property type="match status" value="2"/>
</dbReference>
<dbReference type="eggNOG" id="KOG1217">
    <property type="taxonomic scope" value="Eukaryota"/>
</dbReference>
<evidence type="ECO:0000259" key="11">
    <source>
        <dbReference type="PROSITE" id="PS50026"/>
    </source>
</evidence>
<evidence type="ECO:0000256" key="2">
    <source>
        <dbReference type="ARBA" id="ARBA00022536"/>
    </source>
</evidence>
<keyword evidence="4 10" id="KW-0732">Signal</keyword>
<dbReference type="Proteomes" id="UP000001593">
    <property type="component" value="Unassembled WGS sequence"/>
</dbReference>
<dbReference type="InterPro" id="IPR018097">
    <property type="entry name" value="EGF_Ca-bd_CS"/>
</dbReference>
<protein>
    <recommendedName>
        <fullName evidence="11">EGF-like domain-containing protein</fullName>
    </recommendedName>
</protein>
<feature type="signal peptide" evidence="10">
    <location>
        <begin position="1"/>
        <end position="22"/>
    </location>
</feature>
<feature type="compositionally biased region" description="Basic and acidic residues" evidence="8">
    <location>
        <begin position="553"/>
        <end position="570"/>
    </location>
</feature>
<evidence type="ECO:0000256" key="7">
    <source>
        <dbReference type="PROSITE-ProRule" id="PRU00076"/>
    </source>
</evidence>
<feature type="region of interest" description="Disordered" evidence="8">
    <location>
        <begin position="543"/>
        <end position="570"/>
    </location>
</feature>
<dbReference type="InterPro" id="IPR001611">
    <property type="entry name" value="Leu-rich_rpt"/>
</dbReference>
<dbReference type="Pfam" id="PF00560">
    <property type="entry name" value="LRR_1"/>
    <property type="match status" value="1"/>
</dbReference>
<organism evidence="12 13">
    <name type="scientific">Nematostella vectensis</name>
    <name type="common">Starlet sea anemone</name>
    <dbReference type="NCBI Taxonomy" id="45351"/>
    <lineage>
        <taxon>Eukaryota</taxon>
        <taxon>Metazoa</taxon>
        <taxon>Cnidaria</taxon>
        <taxon>Anthozoa</taxon>
        <taxon>Hexacorallia</taxon>
        <taxon>Actiniaria</taxon>
        <taxon>Edwardsiidae</taxon>
        <taxon>Nematostella</taxon>
    </lineage>
</organism>
<evidence type="ECO:0000256" key="1">
    <source>
        <dbReference type="ARBA" id="ARBA00006373"/>
    </source>
</evidence>
<keyword evidence="6" id="KW-1015">Disulfide bond</keyword>
<dbReference type="Pfam" id="PF07645">
    <property type="entry name" value="EGF_CA"/>
    <property type="match status" value="1"/>
</dbReference>
<dbReference type="FunFam" id="3.80.10.10:FF:002499">
    <property type="entry name" value="Predicted protein"/>
    <property type="match status" value="1"/>
</dbReference>
<dbReference type="SMART" id="SM00082">
    <property type="entry name" value="LRRCT"/>
    <property type="match status" value="1"/>
</dbReference>
<dbReference type="eggNOG" id="KOG4194">
    <property type="taxonomic scope" value="Eukaryota"/>
</dbReference>
<dbReference type="SMART" id="SM00179">
    <property type="entry name" value="EGF_CA"/>
    <property type="match status" value="1"/>
</dbReference>
<keyword evidence="9" id="KW-0812">Transmembrane</keyword>
<dbReference type="GO" id="GO:0038023">
    <property type="term" value="F:signaling receptor activity"/>
    <property type="evidence" value="ECO:0000318"/>
    <property type="project" value="GO_Central"/>
</dbReference>
<comment type="caution">
    <text evidence="7">Lacks conserved residue(s) required for the propagation of feature annotation.</text>
</comment>
<keyword evidence="13" id="KW-1185">Reference proteome</keyword>
<dbReference type="EMBL" id="DS469522">
    <property type="protein sequence ID" value="EDO47109.1"/>
    <property type="molecule type" value="Genomic_DNA"/>
</dbReference>
<name>A7RNB0_NEMVE</name>
<comment type="similarity">
    <text evidence="1">Belongs to the EGF domain peptide family.</text>
</comment>
<sequence length="570" mass="64075">MRLLDVCFVSRTILIFLVLTLCENREIHEGICSRDLGKCKSCKQWVGDGDTNLFWYDCSNATLQTIPTSLPRNLGSLFLNTNHIRALQAKAFANYLSLRVLDLSNNELSVIANGTFKSLGKLKTLTLNSNRLEVVYAETFRGLRDLRYLSLRHNSIRTIGDGAFRFSAFLICLDISFNRLSEFKTETLRGLSSTLTELRLRSNILRRVAIKRRFNITLLDLGDNLLEVFEVDAFDGLSLRKLRLDGNKLDEIPEAFAKVGHFLQELDMSGNYLHEITSDQLLDLHAIERLDLNENNISKIRIGALRGMKKLRQISLSGNPLSCDCRLVWLKHVLDSRQDQLHLSSPQSTTCASPASVKGQTFLGLDARSFLCTCAQCVAESERCFGRQNTSCRCDTEWRGNTCTNICARGEIVNTFCAYIAGECRCSENCPRYSQSRNVSGSIICECKKGFVREPEGCVDIDECVYPRVCSEHAKCINTHGSYLCTCVEPYVSGPGGCVLSSDSSSRVLVIVGSVVVSVAVLVVVVCLMYYLLWRSRYREESEAEVSMRSGSTRREERQDEFMPKNKATD</sequence>
<dbReference type="PROSITE" id="PS51450">
    <property type="entry name" value="LRR"/>
    <property type="match status" value="3"/>
</dbReference>
<evidence type="ECO:0000256" key="6">
    <source>
        <dbReference type="ARBA" id="ARBA00023157"/>
    </source>
</evidence>
<evidence type="ECO:0000313" key="12">
    <source>
        <dbReference type="EMBL" id="EDO47109.1"/>
    </source>
</evidence>
<dbReference type="KEGG" id="nve:5519198"/>
<dbReference type="InterPro" id="IPR001881">
    <property type="entry name" value="EGF-like_Ca-bd_dom"/>
</dbReference>
<dbReference type="FunFam" id="2.10.25.10:FF:000038">
    <property type="entry name" value="Fibrillin 2"/>
    <property type="match status" value="1"/>
</dbReference>
<dbReference type="GO" id="GO:0007155">
    <property type="term" value="P:cell adhesion"/>
    <property type="evidence" value="ECO:0007669"/>
    <property type="project" value="UniProtKB-KW"/>
</dbReference>
<dbReference type="GO" id="GO:0005576">
    <property type="term" value="C:extracellular region"/>
    <property type="evidence" value="ECO:0007669"/>
    <property type="project" value="UniProtKB-SubCell"/>
</dbReference>
<dbReference type="InterPro" id="IPR000152">
    <property type="entry name" value="EGF-type_Asp/Asn_hydroxyl_site"/>
</dbReference>
<feature type="domain" description="EGF-like" evidence="11">
    <location>
        <begin position="460"/>
        <end position="499"/>
    </location>
</feature>
<accession>A7RNB0</accession>
<dbReference type="HOGENOM" id="CLU_478426_0_0_1"/>
<evidence type="ECO:0000256" key="3">
    <source>
        <dbReference type="ARBA" id="ARBA00022614"/>
    </source>
</evidence>
<dbReference type="InParanoid" id="A7RNB0"/>
<evidence type="ECO:0000256" key="10">
    <source>
        <dbReference type="SAM" id="SignalP"/>
    </source>
</evidence>
<dbReference type="InterPro" id="IPR049883">
    <property type="entry name" value="NOTCH1_EGF-like"/>
</dbReference>
<dbReference type="InterPro" id="IPR003591">
    <property type="entry name" value="Leu-rich_rpt_typical-subtyp"/>
</dbReference>
<keyword evidence="5" id="KW-0677">Repeat</keyword>
<dbReference type="SUPFAM" id="SSF52058">
    <property type="entry name" value="L domain-like"/>
    <property type="match status" value="1"/>
</dbReference>
<evidence type="ECO:0000256" key="9">
    <source>
        <dbReference type="SAM" id="Phobius"/>
    </source>
</evidence>
<dbReference type="InterPro" id="IPR000742">
    <property type="entry name" value="EGF"/>
</dbReference>
<dbReference type="PROSITE" id="PS50026">
    <property type="entry name" value="EGF_3"/>
    <property type="match status" value="1"/>
</dbReference>
<dbReference type="GO" id="GO:0016020">
    <property type="term" value="C:membrane"/>
    <property type="evidence" value="ECO:0007669"/>
    <property type="project" value="UniProtKB-SubCell"/>
</dbReference>
<gene>
    <name evidence="12" type="ORF">NEMVEDRAFT_v1g199637</name>
</gene>
<dbReference type="GO" id="GO:0005509">
    <property type="term" value="F:calcium ion binding"/>
    <property type="evidence" value="ECO:0007669"/>
    <property type="project" value="InterPro"/>
</dbReference>
<feature type="chain" id="PRO_5002714547" description="EGF-like domain-containing protein" evidence="10">
    <location>
        <begin position="23"/>
        <end position="570"/>
    </location>
</feature>
<dbReference type="PROSITE" id="PS01186">
    <property type="entry name" value="EGF_2"/>
    <property type="match status" value="1"/>
</dbReference>
<dbReference type="InterPro" id="IPR000483">
    <property type="entry name" value="Cys-rich_flank_reg_C"/>
</dbReference>
<evidence type="ECO:0000256" key="8">
    <source>
        <dbReference type="SAM" id="MobiDB-lite"/>
    </source>
</evidence>
<evidence type="ECO:0000313" key="13">
    <source>
        <dbReference type="Proteomes" id="UP000001593"/>
    </source>
</evidence>
<evidence type="ECO:0000256" key="4">
    <source>
        <dbReference type="ARBA" id="ARBA00022729"/>
    </source>
</evidence>
<dbReference type="CDD" id="cd00054">
    <property type="entry name" value="EGF_CA"/>
    <property type="match status" value="1"/>
</dbReference>
<dbReference type="SMART" id="SM00369">
    <property type="entry name" value="LRR_TYP"/>
    <property type="match status" value="7"/>
</dbReference>
<dbReference type="PhylomeDB" id="A7RNB0"/>
<dbReference type="OMA" id="NECASIR"/>
<keyword evidence="9" id="KW-0472">Membrane</keyword>
<evidence type="ECO:0000256" key="5">
    <source>
        <dbReference type="ARBA" id="ARBA00022737"/>
    </source>
</evidence>
<dbReference type="PANTHER" id="PTHR45712">
    <property type="entry name" value="AGAP008170-PA"/>
    <property type="match status" value="1"/>
</dbReference>
<dbReference type="SUPFAM" id="SSF57196">
    <property type="entry name" value="EGF/Laminin"/>
    <property type="match status" value="1"/>
</dbReference>
<dbReference type="PANTHER" id="PTHR45712:SF27">
    <property type="entry name" value="LRRNT DOMAIN-CONTAINING PROTEIN"/>
    <property type="match status" value="1"/>
</dbReference>
<dbReference type="InterPro" id="IPR032675">
    <property type="entry name" value="LRR_dom_sf"/>
</dbReference>
<reference evidence="12 13" key="1">
    <citation type="journal article" date="2007" name="Science">
        <title>Sea anemone genome reveals ancestral eumetazoan gene repertoire and genomic organization.</title>
        <authorList>
            <person name="Putnam N.H."/>
            <person name="Srivastava M."/>
            <person name="Hellsten U."/>
            <person name="Dirks B."/>
            <person name="Chapman J."/>
            <person name="Salamov A."/>
            <person name="Terry A."/>
            <person name="Shapiro H."/>
            <person name="Lindquist E."/>
            <person name="Kapitonov V.V."/>
            <person name="Jurka J."/>
            <person name="Genikhovich G."/>
            <person name="Grigoriev I.V."/>
            <person name="Lucas S.M."/>
            <person name="Steele R.E."/>
            <person name="Finnerty J.R."/>
            <person name="Technau U."/>
            <person name="Martindale M.Q."/>
            <person name="Rokhsar D.S."/>
        </authorList>
    </citation>
    <scope>NUCLEOTIDE SEQUENCE [LARGE SCALE GENOMIC DNA]</scope>
    <source>
        <strain evidence="13">CH2 X CH6</strain>
    </source>
</reference>
<keyword evidence="3" id="KW-0433">Leucine-rich repeat</keyword>